<feature type="transmembrane region" description="Helical" evidence="4">
    <location>
        <begin position="861"/>
        <end position="880"/>
    </location>
</feature>
<feature type="domain" description="Fibronectin type III-like" evidence="6">
    <location>
        <begin position="767"/>
        <end position="842"/>
    </location>
</feature>
<dbReference type="InterPro" id="IPR044993">
    <property type="entry name" value="BXL"/>
</dbReference>
<reference evidence="7" key="1">
    <citation type="submission" date="2015-04" db="UniProtKB">
        <authorList>
            <consortium name="EnsemblPlants"/>
        </authorList>
    </citation>
    <scope>IDENTIFICATION</scope>
</reference>
<dbReference type="PANTHER" id="PTHR42721">
    <property type="entry name" value="SUGAR HYDROLASE-RELATED"/>
    <property type="match status" value="1"/>
</dbReference>
<name>A0A0E0F8H8_9ORYZ</name>
<dbReference type="FunFam" id="3.40.50.1700:FF:000001">
    <property type="entry name" value="probable beta-D-xylosidase 2"/>
    <property type="match status" value="1"/>
</dbReference>
<dbReference type="InterPro" id="IPR026891">
    <property type="entry name" value="Fn3-like"/>
</dbReference>
<dbReference type="AlphaFoldDB" id="A0A0E0F8H8"/>
<dbReference type="Gene3D" id="2.60.40.10">
    <property type="entry name" value="Immunoglobulins"/>
    <property type="match status" value="1"/>
</dbReference>
<evidence type="ECO:0000313" key="7">
    <source>
        <dbReference type="EnsemblPlants" id="OMERI11G18580.1"/>
    </source>
</evidence>
<organism evidence="7">
    <name type="scientific">Oryza meridionalis</name>
    <dbReference type="NCBI Taxonomy" id="40149"/>
    <lineage>
        <taxon>Eukaryota</taxon>
        <taxon>Viridiplantae</taxon>
        <taxon>Streptophyta</taxon>
        <taxon>Embryophyta</taxon>
        <taxon>Tracheophyta</taxon>
        <taxon>Spermatophyta</taxon>
        <taxon>Magnoliopsida</taxon>
        <taxon>Liliopsida</taxon>
        <taxon>Poales</taxon>
        <taxon>Poaceae</taxon>
        <taxon>BOP clade</taxon>
        <taxon>Oryzoideae</taxon>
        <taxon>Oryzeae</taxon>
        <taxon>Oryzinae</taxon>
        <taxon>Oryza</taxon>
    </lineage>
</organism>
<dbReference type="FunFam" id="3.20.20.300:FF:000029">
    <property type="entry name" value="Auxin-induced beta-glucosidase"/>
    <property type="match status" value="1"/>
</dbReference>
<dbReference type="InterPro" id="IPR002772">
    <property type="entry name" value="Glyco_hydro_3_C"/>
</dbReference>
<evidence type="ECO:0000259" key="6">
    <source>
        <dbReference type="SMART" id="SM01217"/>
    </source>
</evidence>
<proteinExistence type="predicted"/>
<evidence type="ECO:0000256" key="1">
    <source>
        <dbReference type="ARBA" id="ARBA00022729"/>
    </source>
</evidence>
<dbReference type="HOGENOM" id="CLU_004542_5_3_1"/>
<dbReference type="GO" id="GO:0046556">
    <property type="term" value="F:alpha-L-arabinofuranosidase activity"/>
    <property type="evidence" value="ECO:0007669"/>
    <property type="project" value="TreeGrafter"/>
</dbReference>
<dbReference type="InterPro" id="IPR036881">
    <property type="entry name" value="Glyco_hydro_3_C_sf"/>
</dbReference>
<feature type="chain" id="PRO_5002358910" description="Fibronectin type III-like domain-containing protein" evidence="5">
    <location>
        <begin position="19"/>
        <end position="1031"/>
    </location>
</feature>
<keyword evidence="1 5" id="KW-0732">Signal</keyword>
<dbReference type="GO" id="GO:0009044">
    <property type="term" value="F:xylan 1,4-beta-xylosidase activity"/>
    <property type="evidence" value="ECO:0007669"/>
    <property type="project" value="InterPro"/>
</dbReference>
<protein>
    <recommendedName>
        <fullName evidence="6">Fibronectin type III-like domain-containing protein</fullName>
    </recommendedName>
</protein>
<accession>A0A0E0F8H8</accession>
<keyword evidence="4" id="KW-1133">Transmembrane helix</keyword>
<keyword evidence="3" id="KW-0326">Glycosidase</keyword>
<dbReference type="Gene3D" id="3.40.50.1700">
    <property type="entry name" value="Glycoside hydrolase family 3 C-terminal domain"/>
    <property type="match status" value="1"/>
</dbReference>
<keyword evidence="4" id="KW-0812">Transmembrane</keyword>
<keyword evidence="8" id="KW-1185">Reference proteome</keyword>
<evidence type="ECO:0000256" key="5">
    <source>
        <dbReference type="SAM" id="SignalP"/>
    </source>
</evidence>
<dbReference type="SMART" id="SM01217">
    <property type="entry name" value="Fn3_like"/>
    <property type="match status" value="1"/>
</dbReference>
<dbReference type="SUPFAM" id="SSF52279">
    <property type="entry name" value="Beta-D-glucan exohydrolase, C-terminal domain"/>
    <property type="match status" value="1"/>
</dbReference>
<evidence type="ECO:0000256" key="2">
    <source>
        <dbReference type="ARBA" id="ARBA00022801"/>
    </source>
</evidence>
<dbReference type="Pfam" id="PF14310">
    <property type="entry name" value="Fn3-like"/>
    <property type="match status" value="1"/>
</dbReference>
<evidence type="ECO:0000256" key="3">
    <source>
        <dbReference type="ARBA" id="ARBA00023295"/>
    </source>
</evidence>
<feature type="transmembrane region" description="Helical" evidence="4">
    <location>
        <begin position="938"/>
        <end position="960"/>
    </location>
</feature>
<dbReference type="eggNOG" id="ENOG502QQ55">
    <property type="taxonomic scope" value="Eukaryota"/>
</dbReference>
<evidence type="ECO:0000313" key="8">
    <source>
        <dbReference type="Proteomes" id="UP000008021"/>
    </source>
</evidence>
<reference evidence="7" key="2">
    <citation type="submission" date="2018-05" db="EMBL/GenBank/DDBJ databases">
        <title>OmerRS3 (Oryza meridionalis Reference Sequence Version 3).</title>
        <authorList>
            <person name="Zhang J."/>
            <person name="Kudrna D."/>
            <person name="Lee S."/>
            <person name="Talag J."/>
            <person name="Welchert J."/>
            <person name="Wing R.A."/>
        </authorList>
    </citation>
    <scope>NUCLEOTIDE SEQUENCE [LARGE SCALE GENOMIC DNA]</scope>
    <source>
        <strain evidence="7">cv. OR44</strain>
    </source>
</reference>
<dbReference type="Pfam" id="PF00933">
    <property type="entry name" value="Glyco_hydro_3"/>
    <property type="match status" value="1"/>
</dbReference>
<dbReference type="Proteomes" id="UP000008021">
    <property type="component" value="Chromosome 11"/>
</dbReference>
<dbReference type="InterPro" id="IPR013783">
    <property type="entry name" value="Ig-like_fold"/>
</dbReference>
<keyword evidence="2" id="KW-0378">Hydrolase</keyword>
<dbReference type="STRING" id="40149.A0A0E0F8H8"/>
<evidence type="ECO:0000256" key="4">
    <source>
        <dbReference type="SAM" id="Phobius"/>
    </source>
</evidence>
<dbReference type="InterPro" id="IPR017853">
    <property type="entry name" value="GH"/>
</dbReference>
<dbReference type="Pfam" id="PF01915">
    <property type="entry name" value="Glyco_hydro_3_C"/>
    <property type="match status" value="1"/>
</dbReference>
<feature type="signal peptide" evidence="5">
    <location>
        <begin position="1"/>
        <end position="18"/>
    </location>
</feature>
<dbReference type="InterPro" id="IPR001764">
    <property type="entry name" value="Glyco_hydro_3_N"/>
</dbReference>
<dbReference type="InterPro" id="IPR036962">
    <property type="entry name" value="Glyco_hydro_3_N_sf"/>
</dbReference>
<dbReference type="SUPFAM" id="SSF51445">
    <property type="entry name" value="(Trans)glycosidases"/>
    <property type="match status" value="2"/>
</dbReference>
<dbReference type="Gramene" id="OMERI11G18580.1">
    <property type="protein sequence ID" value="OMERI11G18580.1"/>
    <property type="gene ID" value="OMERI11G18580"/>
</dbReference>
<dbReference type="EnsemblPlants" id="OMERI11G18580.1">
    <property type="protein sequence ID" value="OMERI11G18580.1"/>
    <property type="gene ID" value="OMERI11G18580"/>
</dbReference>
<dbReference type="GO" id="GO:0045493">
    <property type="term" value="P:xylan catabolic process"/>
    <property type="evidence" value="ECO:0007669"/>
    <property type="project" value="InterPro"/>
</dbReference>
<sequence length="1031" mass="108948">MRRLLLLPLLVLAGAAAGGGVVPVAARSAFACAPGGPAATLPFCRRSLPARARARDLVARLTRAEKVRLLVNNAAGVPRLGVAGYEWWSEALHGVSDTGPGVRFGGAFPGATAFPQVIGTAASFNATLWELIGQVRSTLNTVSPALSPSPAPWRARGADTGRRGARVRHARRFCFCRVFVGEPSGGLALPRVMRNSITSVNAVSDEGRAMYNGGQAGLTFWSPNVNIFRDPRWGRGQETPGEDPAVAARYAAAYVRGLQQQQPSSGRLKLAACCKHFTAYDLDNWSGTDRFHFNAVVTRQDLEDTFNVPFRSCVVDGRAASVMCSYNQVNGVPTCADAAFLRGTIRRRWGLAGYIVSDCDSVDVFYSDQHYTRTREDAVAATLRAGLDLDCGPFLAQYTEGAVAQGKVGDGDIDAAVTNTVTVQMRLGMFDGDPAAQPFGHLGPQHVCTAAHQELAVEAARQGIVLLKNDGRALPLSPATARRAVAVVGPHAEATVAMIGNYAGKPCRYTTPLQGVARYAARAAHQPGCTDVACAGSGQPIAAAVDAARRADATIVVAGLDQKIEAEGLDRASLLLPGRQAELISSVAKASKGPVILVLMSGGPIDIGFAQNDPKIAGILWAGYPGQAGGQAIADVIFGHHNPGGKLPVTWYPQDYLQKVPMTNMAMRANPAKGYPGRSYRFYTGPTIHPFGHGLSYTSFTHSLAHAPSQLTVRLSAAASSTASASLNAAARLSRAAAVRVAHARCEELRMPVHVDVKNVGERDGAHTVLVYAAAAPPSEARDGSGAPVRQLVAFEKVHLAAGGTARVEMGIDVCDGLSVADRNGVRRIPVGEHRLIIGELTHTVTIALEQLGAQLPTGFWYKYFLKPIAHRFALFFFFLHPISRNPNPSLVGVGGTMGWAARFLTAVSFLAAGVLFAPDALLGGSGRSGAGVAAARLAHVLCFATAWGAALWVTFIGGIMMMRRHKIEKDLGIGSEVGFSKNAEVAKTSPTLAAMNKKFGMIHGLSSLANIMAFGSLAMHSWYLASKLQI</sequence>
<keyword evidence="4" id="KW-0472">Membrane</keyword>
<feature type="transmembrane region" description="Helical" evidence="4">
    <location>
        <begin position="1006"/>
        <end position="1026"/>
    </location>
</feature>
<dbReference type="PANTHER" id="PTHR42721:SF45">
    <property type="entry name" value="BETA-D-XYLOSIDASE 2-RELATED"/>
    <property type="match status" value="1"/>
</dbReference>
<feature type="transmembrane region" description="Helical" evidence="4">
    <location>
        <begin position="900"/>
        <end position="918"/>
    </location>
</feature>
<dbReference type="Gene3D" id="3.20.20.300">
    <property type="entry name" value="Glycoside hydrolase, family 3, N-terminal domain"/>
    <property type="match status" value="1"/>
</dbReference>
<dbReference type="GO" id="GO:0031222">
    <property type="term" value="P:arabinan catabolic process"/>
    <property type="evidence" value="ECO:0007669"/>
    <property type="project" value="TreeGrafter"/>
</dbReference>